<organism evidence="2">
    <name type="scientific">Mucor ambiguus</name>
    <dbReference type="NCBI Taxonomy" id="91626"/>
    <lineage>
        <taxon>Eukaryota</taxon>
        <taxon>Fungi</taxon>
        <taxon>Fungi incertae sedis</taxon>
        <taxon>Mucoromycota</taxon>
        <taxon>Mucoromycotina</taxon>
        <taxon>Mucoromycetes</taxon>
        <taxon>Mucorales</taxon>
        <taxon>Mucorineae</taxon>
        <taxon>Mucoraceae</taxon>
        <taxon>Mucor</taxon>
    </lineage>
</organism>
<protein>
    <submittedName>
        <fullName evidence="2">Uncharacterized protein</fullName>
    </submittedName>
</protein>
<evidence type="ECO:0000313" key="3">
    <source>
        <dbReference type="Proteomes" id="UP000053815"/>
    </source>
</evidence>
<dbReference type="AlphaFoldDB" id="A0A0C9M7E1"/>
<sequence length="181" mass="20095">MPNNLVNCFSLLASLYNHLVVVKSAATSEYYYNAHQTEQDQKTFRHDLYAAVNQDYILVTDATEEFISDDKIMENDVADDFCLVGADSIPSVDNVLPSFSSISSASNLINYVYHAASVVAKNTTQAAICVAVRSCNFVWSEKKHTEGFVQEKTKKFAQPKIRGFGVDFANVSNIRFNLATA</sequence>
<evidence type="ECO:0000256" key="1">
    <source>
        <dbReference type="SAM" id="SignalP"/>
    </source>
</evidence>
<proteinExistence type="predicted"/>
<dbReference type="EMBL" id="DF836318">
    <property type="protein sequence ID" value="GAN02869.1"/>
    <property type="molecule type" value="Genomic_DNA"/>
</dbReference>
<dbReference type="OrthoDB" id="2261806at2759"/>
<gene>
    <name evidence="2" type="ORF">MAM1_0029c02318</name>
</gene>
<feature type="signal peptide" evidence="1">
    <location>
        <begin position="1"/>
        <end position="24"/>
    </location>
</feature>
<accession>A0A0C9M7E1</accession>
<feature type="chain" id="PRO_5002199618" evidence="1">
    <location>
        <begin position="25"/>
        <end position="181"/>
    </location>
</feature>
<dbReference type="Proteomes" id="UP000053815">
    <property type="component" value="Unassembled WGS sequence"/>
</dbReference>
<keyword evidence="3" id="KW-1185">Reference proteome</keyword>
<keyword evidence="1" id="KW-0732">Signal</keyword>
<name>A0A0C9M7E1_9FUNG</name>
<reference evidence="2" key="1">
    <citation type="submission" date="2014-09" db="EMBL/GenBank/DDBJ databases">
        <title>Draft genome sequence of an oleaginous Mucoromycotina fungus Mucor ambiguus NBRC6742.</title>
        <authorList>
            <person name="Takeda I."/>
            <person name="Yamane N."/>
            <person name="Morita T."/>
            <person name="Tamano K."/>
            <person name="Machida M."/>
            <person name="Baker S."/>
            <person name="Koike H."/>
        </authorList>
    </citation>
    <scope>NUCLEOTIDE SEQUENCE</scope>
    <source>
        <strain evidence="2">NBRC 6742</strain>
    </source>
</reference>
<evidence type="ECO:0000313" key="2">
    <source>
        <dbReference type="EMBL" id="GAN02869.1"/>
    </source>
</evidence>